<protein>
    <recommendedName>
        <fullName evidence="2">START domain-containing protein</fullName>
    </recommendedName>
</protein>
<dbReference type="SUPFAM" id="SSF55961">
    <property type="entry name" value="Bet v1-like"/>
    <property type="match status" value="1"/>
</dbReference>
<evidence type="ECO:0000259" key="2">
    <source>
        <dbReference type="PROSITE" id="PS50848"/>
    </source>
</evidence>
<dbReference type="GO" id="GO:0120020">
    <property type="term" value="F:cholesterol transfer activity"/>
    <property type="evidence" value="ECO:0007669"/>
    <property type="project" value="TreeGrafter"/>
</dbReference>
<dbReference type="SMART" id="SM00234">
    <property type="entry name" value="START"/>
    <property type="match status" value="1"/>
</dbReference>
<dbReference type="InterPro" id="IPR023393">
    <property type="entry name" value="START-like_dom_sf"/>
</dbReference>
<dbReference type="GO" id="GO:0070508">
    <property type="term" value="P:cholesterol import"/>
    <property type="evidence" value="ECO:0007669"/>
    <property type="project" value="TreeGrafter"/>
</dbReference>
<dbReference type="GeneTree" id="ENSGT00940000159243"/>
<reference evidence="3" key="2">
    <citation type="submission" date="2025-09" db="UniProtKB">
        <authorList>
            <consortium name="Ensembl"/>
        </authorList>
    </citation>
    <scope>IDENTIFICATION</scope>
</reference>
<evidence type="ECO:0000313" key="4">
    <source>
        <dbReference type="Proteomes" id="UP000694385"/>
    </source>
</evidence>
<dbReference type="Ensembl" id="ENSJJAT00000029532.1">
    <property type="protein sequence ID" value="ENSJJAP00000022961.1"/>
    <property type="gene ID" value="ENSJJAG00000022866.1"/>
</dbReference>
<dbReference type="GO" id="GO:0010879">
    <property type="term" value="P:cholesterol transport involved in cholesterol storage"/>
    <property type="evidence" value="ECO:0007669"/>
    <property type="project" value="TreeGrafter"/>
</dbReference>
<dbReference type="PANTHER" id="PTHR47006:SF1">
    <property type="entry name" value="STAR-RELATED LIPID TRANSFER PROTEIN 4"/>
    <property type="match status" value="1"/>
</dbReference>
<reference evidence="3" key="1">
    <citation type="submission" date="2025-08" db="UniProtKB">
        <authorList>
            <consortium name="Ensembl"/>
        </authorList>
    </citation>
    <scope>IDENTIFICATION</scope>
</reference>
<dbReference type="GO" id="GO:0015485">
    <property type="term" value="F:cholesterol binding"/>
    <property type="evidence" value="ECO:0007669"/>
    <property type="project" value="InterPro"/>
</dbReference>
<dbReference type="AlphaFoldDB" id="A0A8C5LHK8"/>
<organism evidence="3 4">
    <name type="scientific">Jaculus jaculus</name>
    <name type="common">Lesser Egyptian jerboa</name>
    <dbReference type="NCBI Taxonomy" id="51337"/>
    <lineage>
        <taxon>Eukaryota</taxon>
        <taxon>Metazoa</taxon>
        <taxon>Chordata</taxon>
        <taxon>Craniata</taxon>
        <taxon>Vertebrata</taxon>
        <taxon>Euteleostomi</taxon>
        <taxon>Mammalia</taxon>
        <taxon>Eutheria</taxon>
        <taxon>Euarchontoglires</taxon>
        <taxon>Glires</taxon>
        <taxon>Rodentia</taxon>
        <taxon>Myomorpha</taxon>
        <taxon>Dipodoidea</taxon>
        <taxon>Dipodidae</taxon>
        <taxon>Dipodinae</taxon>
        <taxon>Jaculus</taxon>
    </lineage>
</organism>
<dbReference type="Pfam" id="PF01852">
    <property type="entry name" value="START"/>
    <property type="match status" value="1"/>
</dbReference>
<proteinExistence type="predicted"/>
<dbReference type="PANTHER" id="PTHR47006">
    <property type="entry name" value="STAR-RELATED LIPID TRANSFER PROTEIN 4"/>
    <property type="match status" value="1"/>
</dbReference>
<evidence type="ECO:0000313" key="3">
    <source>
        <dbReference type="Ensembl" id="ENSJJAP00000022961.1"/>
    </source>
</evidence>
<dbReference type="GO" id="GO:0005829">
    <property type="term" value="C:cytosol"/>
    <property type="evidence" value="ECO:0007669"/>
    <property type="project" value="TreeGrafter"/>
</dbReference>
<dbReference type="InterPro" id="IPR002913">
    <property type="entry name" value="START_lipid-bd_dom"/>
</dbReference>
<dbReference type="GO" id="GO:0032367">
    <property type="term" value="P:intracellular cholesterol transport"/>
    <property type="evidence" value="ECO:0007669"/>
    <property type="project" value="InterPro"/>
</dbReference>
<evidence type="ECO:0000256" key="1">
    <source>
        <dbReference type="ARBA" id="ARBA00023121"/>
    </source>
</evidence>
<keyword evidence="1" id="KW-0446">Lipid-binding</keyword>
<dbReference type="InterPro" id="IPR042555">
    <property type="entry name" value="StarD4"/>
</dbReference>
<dbReference type="OMA" id="NREIDHI"/>
<dbReference type="Gene3D" id="3.30.530.20">
    <property type="match status" value="1"/>
</dbReference>
<name>A0A8C5LHK8_JACJA</name>
<dbReference type="GO" id="GO:0005783">
    <property type="term" value="C:endoplasmic reticulum"/>
    <property type="evidence" value="ECO:0007669"/>
    <property type="project" value="TreeGrafter"/>
</dbReference>
<sequence length="219" mass="25312">PKDPGSRKKNKMEGLLNVASFSTKLQNTLIQYHSIEDDKWRVAKKMKDVTVWRIPSEEFNGCLYKAEGVIVDIFNREIDHIRPGPWHLDWDCLMTSLDILEHFEENCCVMLYTTASQLWNIISPREFVDFSYTVGYEEGLLSCGIRLDWSEKRTEFVRGYNHPCGWFCVPLKDNPNQSLLTGYIQTDLRGMIPQSAVDTAMSSTLTNFYGDLRKALQKV</sequence>
<accession>A0A8C5LHK8</accession>
<keyword evidence="4" id="KW-1185">Reference proteome</keyword>
<dbReference type="InterPro" id="IPR000799">
    <property type="entry name" value="StAR-like"/>
</dbReference>
<dbReference type="PROSITE" id="PS50848">
    <property type="entry name" value="START"/>
    <property type="match status" value="1"/>
</dbReference>
<dbReference type="Proteomes" id="UP000694385">
    <property type="component" value="Unassembled WGS sequence"/>
</dbReference>
<feature type="domain" description="START" evidence="2">
    <location>
        <begin position="29"/>
        <end position="219"/>
    </location>
</feature>
<dbReference type="PRINTS" id="PR00978">
    <property type="entry name" value="STARPROTEIN"/>
</dbReference>